<reference evidence="2" key="1">
    <citation type="submission" date="2023-05" db="EMBL/GenBank/DDBJ databases">
        <authorList>
            <person name="Stuckert A."/>
        </authorList>
    </citation>
    <scope>NUCLEOTIDE SEQUENCE</scope>
</reference>
<sequence>MMGHYIPPTGTNDGGTIPPTDTNDGALFLPLTDTNDGALFLPLTPMTGHYSFHSGQQWCTMTQNITLGWSQFNPLSQG</sequence>
<gene>
    <name evidence="2" type="ORF">SPARVUS_LOCUS15796329</name>
</gene>
<protein>
    <submittedName>
        <fullName evidence="2">Uncharacterized protein</fullName>
    </submittedName>
</protein>
<evidence type="ECO:0000313" key="3">
    <source>
        <dbReference type="Proteomes" id="UP001162483"/>
    </source>
</evidence>
<feature type="region of interest" description="Disordered" evidence="1">
    <location>
        <begin position="1"/>
        <end position="25"/>
    </location>
</feature>
<name>A0ABN9HFM6_9NEOB</name>
<keyword evidence="3" id="KW-1185">Reference proteome</keyword>
<evidence type="ECO:0000256" key="1">
    <source>
        <dbReference type="SAM" id="MobiDB-lite"/>
    </source>
</evidence>
<proteinExistence type="predicted"/>
<accession>A0ABN9HFM6</accession>
<comment type="caution">
    <text evidence="2">The sequence shown here is derived from an EMBL/GenBank/DDBJ whole genome shotgun (WGS) entry which is preliminary data.</text>
</comment>
<evidence type="ECO:0000313" key="2">
    <source>
        <dbReference type="EMBL" id="CAI9619200.1"/>
    </source>
</evidence>
<dbReference type="Proteomes" id="UP001162483">
    <property type="component" value="Unassembled WGS sequence"/>
</dbReference>
<dbReference type="EMBL" id="CATNWA010020616">
    <property type="protein sequence ID" value="CAI9619200.1"/>
    <property type="molecule type" value="Genomic_DNA"/>
</dbReference>
<feature type="non-terminal residue" evidence="2">
    <location>
        <position position="78"/>
    </location>
</feature>
<organism evidence="2 3">
    <name type="scientific">Staurois parvus</name>
    <dbReference type="NCBI Taxonomy" id="386267"/>
    <lineage>
        <taxon>Eukaryota</taxon>
        <taxon>Metazoa</taxon>
        <taxon>Chordata</taxon>
        <taxon>Craniata</taxon>
        <taxon>Vertebrata</taxon>
        <taxon>Euteleostomi</taxon>
        <taxon>Amphibia</taxon>
        <taxon>Batrachia</taxon>
        <taxon>Anura</taxon>
        <taxon>Neobatrachia</taxon>
        <taxon>Ranoidea</taxon>
        <taxon>Ranidae</taxon>
        <taxon>Staurois</taxon>
    </lineage>
</organism>